<dbReference type="Proteomes" id="UP000887579">
    <property type="component" value="Unplaced"/>
</dbReference>
<evidence type="ECO:0000313" key="1">
    <source>
        <dbReference type="Proteomes" id="UP000887579"/>
    </source>
</evidence>
<organism evidence="1 2">
    <name type="scientific">Panagrolaimus sp. ES5</name>
    <dbReference type="NCBI Taxonomy" id="591445"/>
    <lineage>
        <taxon>Eukaryota</taxon>
        <taxon>Metazoa</taxon>
        <taxon>Ecdysozoa</taxon>
        <taxon>Nematoda</taxon>
        <taxon>Chromadorea</taxon>
        <taxon>Rhabditida</taxon>
        <taxon>Tylenchina</taxon>
        <taxon>Panagrolaimomorpha</taxon>
        <taxon>Panagrolaimoidea</taxon>
        <taxon>Panagrolaimidae</taxon>
        <taxon>Panagrolaimus</taxon>
    </lineage>
</organism>
<reference evidence="2" key="1">
    <citation type="submission" date="2022-11" db="UniProtKB">
        <authorList>
            <consortium name="WormBaseParasite"/>
        </authorList>
    </citation>
    <scope>IDENTIFICATION</scope>
</reference>
<name>A0AC34G2P9_9BILA</name>
<protein>
    <submittedName>
        <fullName evidence="2">Uncharacterized protein</fullName>
    </submittedName>
</protein>
<dbReference type="WBParaSite" id="ES5_v2.g24043.t1">
    <property type="protein sequence ID" value="ES5_v2.g24043.t1"/>
    <property type="gene ID" value="ES5_v2.g24043"/>
</dbReference>
<accession>A0AC34G2P9</accession>
<evidence type="ECO:0000313" key="2">
    <source>
        <dbReference type="WBParaSite" id="ES5_v2.g24043.t1"/>
    </source>
</evidence>
<proteinExistence type="predicted"/>
<sequence>MEAEANGNSDKQQKGSDQKQAPGEKKRSSQLAPINPAPPPPGVAAPPPAANEESEEEEEESSANKTPPDKDEPNECGSDLEPKPTAKLTKDKSLDLGLARKHGFKKEIEPEEMRKPKFKTKIWHARKNVTYVRAVRYAPRASHLHKEHTRRDDMESWFWMIFEFLKKPFLFTTSMASRRSRRFERIRRSIRRRLGERNQEAQPHQLQLQAQHPQLPQQQQPQLRAQQQLEPQPHQLQAQQAQHVQQTQLPQQQQPHLRPQQEPEAPTIFEVVRAEVRPINDGKRTSNTAIVQQIREINAFENAHGVRGLYCIIFYITIY</sequence>